<dbReference type="EMBL" id="LDOT01000032">
    <property type="protein sequence ID" value="KLV03551.1"/>
    <property type="molecule type" value="Genomic_DNA"/>
</dbReference>
<protein>
    <submittedName>
        <fullName evidence="1">Uncharacterized protein</fullName>
    </submittedName>
</protein>
<evidence type="ECO:0000313" key="1">
    <source>
        <dbReference type="EMBL" id="KLV03551.1"/>
    </source>
</evidence>
<evidence type="ECO:0000313" key="2">
    <source>
        <dbReference type="Proteomes" id="UP000036097"/>
    </source>
</evidence>
<comment type="caution">
    <text evidence="1">The sequence shown here is derived from an EMBL/GenBank/DDBJ whole genome shotgun (WGS) entry which is preliminary data.</text>
</comment>
<name>A0A0J1GVA1_9GAMM</name>
<accession>A0A0J1GVA1</accession>
<dbReference type="AlphaFoldDB" id="A0A0J1GVA1"/>
<dbReference type="STRING" id="1195763.ABT56_19175"/>
<reference evidence="1 2" key="1">
    <citation type="submission" date="2015-05" db="EMBL/GenBank/DDBJ databases">
        <title>Photobacterium galathea sp. nov.</title>
        <authorList>
            <person name="Machado H."/>
            <person name="Gram L."/>
        </authorList>
    </citation>
    <scope>NUCLEOTIDE SEQUENCE [LARGE SCALE GENOMIC DNA]</scope>
    <source>
        <strain evidence="1 2">CGMCC 1.12159</strain>
    </source>
</reference>
<organism evidence="1 2">
    <name type="scientific">Photobacterium aquae</name>
    <dbReference type="NCBI Taxonomy" id="1195763"/>
    <lineage>
        <taxon>Bacteria</taxon>
        <taxon>Pseudomonadati</taxon>
        <taxon>Pseudomonadota</taxon>
        <taxon>Gammaproteobacteria</taxon>
        <taxon>Vibrionales</taxon>
        <taxon>Vibrionaceae</taxon>
        <taxon>Photobacterium</taxon>
    </lineage>
</organism>
<dbReference type="PATRIC" id="fig|1195763.3.peg.4100"/>
<keyword evidence="2" id="KW-1185">Reference proteome</keyword>
<sequence>MNGTFEVATGRYYKDFKGKDCEIILSCSYQKELDADGDQFVKVVCRVTHNSTIFSTCFYDFFNNRDYNETVIRAYNWEINKGGK</sequence>
<proteinExistence type="predicted"/>
<gene>
    <name evidence="1" type="ORF">ABT56_19175</name>
</gene>
<dbReference type="Proteomes" id="UP000036097">
    <property type="component" value="Unassembled WGS sequence"/>
</dbReference>